<dbReference type="Gene3D" id="3.40.710.10">
    <property type="entry name" value="DD-peptidase/beta-lactamase superfamily"/>
    <property type="match status" value="1"/>
</dbReference>
<dbReference type="GO" id="GO:0008955">
    <property type="term" value="F:peptidoglycan glycosyltransferase activity"/>
    <property type="evidence" value="ECO:0007669"/>
    <property type="project" value="UniProtKB-EC"/>
</dbReference>
<evidence type="ECO:0000256" key="16">
    <source>
        <dbReference type="ARBA" id="ARBA00049902"/>
    </source>
</evidence>
<dbReference type="Proteomes" id="UP000231246">
    <property type="component" value="Unassembled WGS sequence"/>
</dbReference>
<evidence type="ECO:0000256" key="1">
    <source>
        <dbReference type="ARBA" id="ARBA00004236"/>
    </source>
</evidence>
<keyword evidence="12 17" id="KW-0472">Membrane</keyword>
<dbReference type="InterPro" id="IPR012338">
    <property type="entry name" value="Beta-lactam/transpept-like"/>
</dbReference>
<evidence type="ECO:0000256" key="17">
    <source>
        <dbReference type="SAM" id="Phobius"/>
    </source>
</evidence>
<protein>
    <submittedName>
        <fullName evidence="20">Penicillin-binding protein</fullName>
    </submittedName>
</protein>
<evidence type="ECO:0000313" key="20">
    <source>
        <dbReference type="EMBL" id="PIP62085.1"/>
    </source>
</evidence>
<evidence type="ECO:0000256" key="6">
    <source>
        <dbReference type="ARBA" id="ARBA00022670"/>
    </source>
</evidence>
<evidence type="ECO:0000256" key="4">
    <source>
        <dbReference type="ARBA" id="ARBA00022475"/>
    </source>
</evidence>
<dbReference type="FunFam" id="1.10.3810.10:FF:000001">
    <property type="entry name" value="Penicillin-binding protein 1A"/>
    <property type="match status" value="1"/>
</dbReference>
<dbReference type="GO" id="GO:0005886">
    <property type="term" value="C:plasma membrane"/>
    <property type="evidence" value="ECO:0007669"/>
    <property type="project" value="UniProtKB-SubCell"/>
</dbReference>
<keyword evidence="9" id="KW-0378">Hydrolase</keyword>
<dbReference type="GO" id="GO:0009002">
    <property type="term" value="F:serine-type D-Ala-D-Ala carboxypeptidase activity"/>
    <property type="evidence" value="ECO:0007669"/>
    <property type="project" value="UniProtKB-EC"/>
</dbReference>
<dbReference type="AlphaFoldDB" id="A0A2H0BWM5"/>
<gene>
    <name evidence="20" type="ORF">COW99_00160</name>
</gene>
<evidence type="ECO:0000256" key="15">
    <source>
        <dbReference type="ARBA" id="ARBA00034000"/>
    </source>
</evidence>
<comment type="caution">
    <text evidence="20">The sequence shown here is derived from an EMBL/GenBank/DDBJ whole genome shotgun (WGS) entry which is preliminary data.</text>
</comment>
<organism evidence="20 21">
    <name type="scientific">Candidatus Roizmanbacteria bacterium CG22_combo_CG10-13_8_21_14_all_38_20</name>
    <dbReference type="NCBI Taxonomy" id="1974862"/>
    <lineage>
        <taxon>Bacteria</taxon>
        <taxon>Candidatus Roizmaniibacteriota</taxon>
    </lineage>
</organism>
<comment type="catalytic activity">
    <reaction evidence="15">
        <text>Preferential cleavage: (Ac)2-L-Lys-D-Ala-|-D-Ala. Also transpeptidation of peptidyl-alanyl moieties that are N-acyl substituents of D-alanine.</text>
        <dbReference type="EC" id="3.4.16.4"/>
    </reaction>
</comment>
<keyword evidence="14" id="KW-0961">Cell wall biogenesis/degradation</keyword>
<dbReference type="GO" id="GO:0006508">
    <property type="term" value="P:proteolysis"/>
    <property type="evidence" value="ECO:0007669"/>
    <property type="project" value="UniProtKB-KW"/>
</dbReference>
<reference evidence="20 21" key="1">
    <citation type="submission" date="2017-09" db="EMBL/GenBank/DDBJ databases">
        <title>Depth-based differentiation of microbial function through sediment-hosted aquifers and enrichment of novel symbionts in the deep terrestrial subsurface.</title>
        <authorList>
            <person name="Probst A.J."/>
            <person name="Ladd B."/>
            <person name="Jarett J.K."/>
            <person name="Geller-Mcgrath D.E."/>
            <person name="Sieber C.M."/>
            <person name="Emerson J.B."/>
            <person name="Anantharaman K."/>
            <person name="Thomas B.C."/>
            <person name="Malmstrom R."/>
            <person name="Stieglmeier M."/>
            <person name="Klingl A."/>
            <person name="Woyke T."/>
            <person name="Ryan C.M."/>
            <person name="Banfield J.F."/>
        </authorList>
    </citation>
    <scope>NUCLEOTIDE SEQUENCE [LARGE SCALE GENOMIC DNA]</scope>
    <source>
        <strain evidence="20">CG22_combo_CG10-13_8_21_14_all_38_20</strain>
    </source>
</reference>
<comment type="similarity">
    <text evidence="3">In the N-terminal section; belongs to the glycosyltransferase 51 family.</text>
</comment>
<dbReference type="Pfam" id="PF00912">
    <property type="entry name" value="Transgly"/>
    <property type="match status" value="1"/>
</dbReference>
<dbReference type="Pfam" id="PF00905">
    <property type="entry name" value="Transpeptidase"/>
    <property type="match status" value="1"/>
</dbReference>
<dbReference type="PANTHER" id="PTHR32282:SF11">
    <property type="entry name" value="PENICILLIN-BINDING PROTEIN 1B"/>
    <property type="match status" value="1"/>
</dbReference>
<keyword evidence="6" id="KW-0645">Protease</keyword>
<evidence type="ECO:0000256" key="3">
    <source>
        <dbReference type="ARBA" id="ARBA00007739"/>
    </source>
</evidence>
<dbReference type="GO" id="GO:0008360">
    <property type="term" value="P:regulation of cell shape"/>
    <property type="evidence" value="ECO:0007669"/>
    <property type="project" value="UniProtKB-KW"/>
</dbReference>
<evidence type="ECO:0000313" key="21">
    <source>
        <dbReference type="Proteomes" id="UP000231246"/>
    </source>
</evidence>
<keyword evidence="7" id="KW-0328">Glycosyltransferase</keyword>
<keyword evidence="17" id="KW-0812">Transmembrane</keyword>
<evidence type="ECO:0000256" key="12">
    <source>
        <dbReference type="ARBA" id="ARBA00023136"/>
    </source>
</evidence>
<feature type="domain" description="Penicillin-binding protein transpeptidase" evidence="18">
    <location>
        <begin position="330"/>
        <end position="603"/>
    </location>
</feature>
<evidence type="ECO:0000256" key="10">
    <source>
        <dbReference type="ARBA" id="ARBA00022960"/>
    </source>
</evidence>
<dbReference type="InterPro" id="IPR001264">
    <property type="entry name" value="Glyco_trans_51"/>
</dbReference>
<evidence type="ECO:0000256" key="13">
    <source>
        <dbReference type="ARBA" id="ARBA00023268"/>
    </source>
</evidence>
<keyword evidence="8" id="KW-0808">Transferase</keyword>
<evidence type="ECO:0000256" key="14">
    <source>
        <dbReference type="ARBA" id="ARBA00023316"/>
    </source>
</evidence>
<sequence length="738" mass="81655">MKQFKFNFSIFRKLNKKFRIYIILAVVIMVAISVVLYTWILKDLPSPSDLYSYDLPQTTKIYDRKGELLFKIFTDQDRTVVPLEQIPLYLQQATISIEDKDFYHHPGINPVGGILRAASSSITKGRLEGGSTITQQLMKNTLLTPERTITRKLKEIALSLWAEVLYSKEEILEMYLNTVPYGGTAWGVESAAKRYYNKKVADLTLGESALLAGLPVAPTRVSPFGNNPELARDRQKLVLNRMVEEGYITEEEADKAKAEEIKFAENRTGIRAPHFVMFVREKLAEKYGEQVIEKAGISVTTTLDLSIQEMAEEIVASEVADIAKYDVGNGAALVTRPATGEILAMVGSSDYLASDSGRFNVTTALRQPGSSIKPIMYATGIETRKLTAASPIHDEPTCFTVPNQEVYCPQNYDGQFHGITYTRFALANSYNIPAVKSLYHIGLETMIATASAMGIDTFKDTSRYGLSLTLGGGEVTMIDMAEAFGVFSNGGIKKDLIYVLRVKDNKGEIIYEQDKESLNVVSQLEIVGKRVLSRETAFIISHILYDNGARSSAFGSNSELVVRGHPEVSVKTGTTNDLRDNWTIGYNQDYLVAAWVGNNDNSPMNRNVVSGVTGAAPIWNEIMTNLLVDSKQTWPAIPSGVIGRSICTLSSNLPSSEGETCPTRFEYFIKGTEPTDVENLRRVVNIDKTTGRLATSDTPSENIEQQEKSIVYDITGKPYCVDCPPPESPTILTEKAPE</sequence>
<name>A0A2H0BWM5_9BACT</name>
<keyword evidence="5" id="KW-0121">Carboxypeptidase</keyword>
<dbReference type="EMBL" id="PCTA01000003">
    <property type="protein sequence ID" value="PIP62085.1"/>
    <property type="molecule type" value="Genomic_DNA"/>
</dbReference>
<dbReference type="GO" id="GO:0009252">
    <property type="term" value="P:peptidoglycan biosynthetic process"/>
    <property type="evidence" value="ECO:0007669"/>
    <property type="project" value="UniProtKB-KW"/>
</dbReference>
<feature type="transmembrane region" description="Helical" evidence="17">
    <location>
        <begin position="20"/>
        <end position="40"/>
    </location>
</feature>
<comment type="similarity">
    <text evidence="2">In the C-terminal section; belongs to the transpeptidase family.</text>
</comment>
<dbReference type="SUPFAM" id="SSF56601">
    <property type="entry name" value="beta-lactamase/transpeptidase-like"/>
    <property type="match status" value="1"/>
</dbReference>
<proteinExistence type="inferred from homology"/>
<keyword evidence="13" id="KW-0511">Multifunctional enzyme</keyword>
<evidence type="ECO:0000256" key="2">
    <source>
        <dbReference type="ARBA" id="ARBA00007090"/>
    </source>
</evidence>
<dbReference type="InterPro" id="IPR023346">
    <property type="entry name" value="Lysozyme-like_dom_sf"/>
</dbReference>
<dbReference type="GO" id="GO:0071555">
    <property type="term" value="P:cell wall organization"/>
    <property type="evidence" value="ECO:0007669"/>
    <property type="project" value="UniProtKB-KW"/>
</dbReference>
<evidence type="ECO:0000256" key="8">
    <source>
        <dbReference type="ARBA" id="ARBA00022679"/>
    </source>
</evidence>
<dbReference type="InterPro" id="IPR050396">
    <property type="entry name" value="Glycosyltr_51/Transpeptidase"/>
</dbReference>
<comment type="subcellular location">
    <subcellularLocation>
        <location evidence="1">Cell membrane</location>
    </subcellularLocation>
</comment>
<keyword evidence="17" id="KW-1133">Transmembrane helix</keyword>
<dbReference type="GO" id="GO:0030288">
    <property type="term" value="C:outer membrane-bounded periplasmic space"/>
    <property type="evidence" value="ECO:0007669"/>
    <property type="project" value="TreeGrafter"/>
</dbReference>
<evidence type="ECO:0000259" key="18">
    <source>
        <dbReference type="Pfam" id="PF00905"/>
    </source>
</evidence>
<keyword evidence="10" id="KW-0133">Cell shape</keyword>
<evidence type="ECO:0000256" key="11">
    <source>
        <dbReference type="ARBA" id="ARBA00022984"/>
    </source>
</evidence>
<keyword evidence="11" id="KW-0573">Peptidoglycan synthesis</keyword>
<dbReference type="SUPFAM" id="SSF53955">
    <property type="entry name" value="Lysozyme-like"/>
    <property type="match status" value="1"/>
</dbReference>
<comment type="catalytic activity">
    <reaction evidence="16">
        <text>[GlcNAc-(1-&gt;4)-Mur2Ac(oyl-L-Ala-gamma-D-Glu-L-Lys-D-Ala-D-Ala)](n)-di-trans,octa-cis-undecaprenyl diphosphate + beta-D-GlcNAc-(1-&gt;4)-Mur2Ac(oyl-L-Ala-gamma-D-Glu-L-Lys-D-Ala-D-Ala)-di-trans,octa-cis-undecaprenyl diphosphate = [GlcNAc-(1-&gt;4)-Mur2Ac(oyl-L-Ala-gamma-D-Glu-L-Lys-D-Ala-D-Ala)](n+1)-di-trans,octa-cis-undecaprenyl diphosphate + di-trans,octa-cis-undecaprenyl diphosphate + H(+)</text>
        <dbReference type="Rhea" id="RHEA:23708"/>
        <dbReference type="Rhea" id="RHEA-COMP:9602"/>
        <dbReference type="Rhea" id="RHEA-COMP:9603"/>
        <dbReference type="ChEBI" id="CHEBI:15378"/>
        <dbReference type="ChEBI" id="CHEBI:58405"/>
        <dbReference type="ChEBI" id="CHEBI:60033"/>
        <dbReference type="ChEBI" id="CHEBI:78435"/>
        <dbReference type="EC" id="2.4.99.28"/>
    </reaction>
</comment>
<accession>A0A2H0BWM5</accession>
<dbReference type="PANTHER" id="PTHR32282">
    <property type="entry name" value="BINDING PROTEIN TRANSPEPTIDASE, PUTATIVE-RELATED"/>
    <property type="match status" value="1"/>
</dbReference>
<dbReference type="InterPro" id="IPR001460">
    <property type="entry name" value="PCN-bd_Tpept"/>
</dbReference>
<dbReference type="Gene3D" id="1.10.3810.10">
    <property type="entry name" value="Biosynthetic peptidoglycan transglycosylase-like"/>
    <property type="match status" value="1"/>
</dbReference>
<evidence type="ECO:0000256" key="7">
    <source>
        <dbReference type="ARBA" id="ARBA00022676"/>
    </source>
</evidence>
<dbReference type="GO" id="GO:0008658">
    <property type="term" value="F:penicillin binding"/>
    <property type="evidence" value="ECO:0007669"/>
    <property type="project" value="InterPro"/>
</dbReference>
<evidence type="ECO:0000259" key="19">
    <source>
        <dbReference type="Pfam" id="PF00912"/>
    </source>
</evidence>
<feature type="domain" description="Glycosyl transferase family 51" evidence="19">
    <location>
        <begin position="68"/>
        <end position="242"/>
    </location>
</feature>
<dbReference type="InterPro" id="IPR036950">
    <property type="entry name" value="PBP_transglycosylase"/>
</dbReference>
<evidence type="ECO:0000256" key="9">
    <source>
        <dbReference type="ARBA" id="ARBA00022801"/>
    </source>
</evidence>
<evidence type="ECO:0000256" key="5">
    <source>
        <dbReference type="ARBA" id="ARBA00022645"/>
    </source>
</evidence>
<keyword evidence="4" id="KW-1003">Cell membrane</keyword>